<reference evidence="12" key="1">
    <citation type="submission" date="2022-06" db="EMBL/GenBank/DDBJ databases">
        <title>A novel DMS-producing enzyme.</title>
        <authorList>
            <person name="Zhang Y."/>
        </authorList>
    </citation>
    <scope>NUCLEOTIDE SEQUENCE</scope>
    <source>
        <strain evidence="12">RT37</strain>
    </source>
</reference>
<dbReference type="NCBIfam" id="TIGR02493">
    <property type="entry name" value="PFLA"/>
    <property type="match status" value="1"/>
</dbReference>
<comment type="cofactor">
    <cofactor evidence="10">
        <name>[4Fe-4S] cluster</name>
        <dbReference type="ChEBI" id="CHEBI:49883"/>
    </cofactor>
    <text evidence="10">Binds 1 [4Fe-4S] cluster. The cluster is coordinated with 3 cysteines and an exchangeable S-adenosyl-L-methionine.</text>
</comment>
<evidence type="ECO:0000256" key="5">
    <source>
        <dbReference type="ARBA" id="ARBA00022691"/>
    </source>
</evidence>
<evidence type="ECO:0000256" key="1">
    <source>
        <dbReference type="ARBA" id="ARBA00002918"/>
    </source>
</evidence>
<organism evidence="12">
    <name type="scientific">Halomonas sp. RT37</name>
    <dbReference type="NCBI Taxonomy" id="2950872"/>
    <lineage>
        <taxon>Bacteria</taxon>
        <taxon>Pseudomonadati</taxon>
        <taxon>Pseudomonadota</taxon>
        <taxon>Gammaproteobacteria</taxon>
        <taxon>Oceanospirillales</taxon>
        <taxon>Halomonadaceae</taxon>
        <taxon>Halomonas</taxon>
    </lineage>
</organism>
<dbReference type="AlphaFoldDB" id="A0AAU7KG66"/>
<dbReference type="InterPro" id="IPR001989">
    <property type="entry name" value="Radical_activat_CS"/>
</dbReference>
<keyword evidence="10" id="KW-0963">Cytoplasm</keyword>
<dbReference type="GO" id="GO:0051539">
    <property type="term" value="F:4 iron, 4 sulfur cluster binding"/>
    <property type="evidence" value="ECO:0007669"/>
    <property type="project" value="UniProtKB-UniRule"/>
</dbReference>
<keyword evidence="12" id="KW-0670">Pyruvate</keyword>
<comment type="subcellular location">
    <subcellularLocation>
        <location evidence="10">Cytoplasm</location>
    </subcellularLocation>
</comment>
<keyword evidence="4" id="KW-0313">Glucose metabolism</keyword>
<dbReference type="NCBIfam" id="NF008356">
    <property type="entry name" value="PRK11145.1"/>
    <property type="match status" value="1"/>
</dbReference>
<evidence type="ECO:0000256" key="8">
    <source>
        <dbReference type="ARBA" id="ARBA00023004"/>
    </source>
</evidence>
<keyword evidence="6 10" id="KW-0479">Metal-binding</keyword>
<evidence type="ECO:0000256" key="2">
    <source>
        <dbReference type="ARBA" id="ARBA00009777"/>
    </source>
</evidence>
<dbReference type="InterPro" id="IPR007197">
    <property type="entry name" value="rSAM"/>
</dbReference>
<evidence type="ECO:0000256" key="3">
    <source>
        <dbReference type="ARBA" id="ARBA00022485"/>
    </source>
</evidence>
<dbReference type="InterPro" id="IPR012839">
    <property type="entry name" value="Organic_radical_activase"/>
</dbReference>
<dbReference type="InterPro" id="IPR012838">
    <property type="entry name" value="PFL1_activating"/>
</dbReference>
<dbReference type="SFLD" id="SFLDS00029">
    <property type="entry name" value="Radical_SAM"/>
    <property type="match status" value="1"/>
</dbReference>
<evidence type="ECO:0000259" key="11">
    <source>
        <dbReference type="PROSITE" id="PS51918"/>
    </source>
</evidence>
<dbReference type="EMBL" id="CP098827">
    <property type="protein sequence ID" value="XBO69913.1"/>
    <property type="molecule type" value="Genomic_DNA"/>
</dbReference>
<dbReference type="InterPro" id="IPR034457">
    <property type="entry name" value="Organic_radical-activating"/>
</dbReference>
<dbReference type="Gene3D" id="3.20.20.70">
    <property type="entry name" value="Aldolase class I"/>
    <property type="match status" value="1"/>
</dbReference>
<comment type="function">
    <text evidence="1">Activation of pyruvate formate-lyase 1 under anaerobic conditions by generation of an organic free radical, using S-adenosylmethionine and reduced flavodoxin as cosubstrates to produce 5'-deoxy-adenosine.</text>
</comment>
<keyword evidence="9 10" id="KW-0411">Iron-sulfur</keyword>
<evidence type="ECO:0000313" key="12">
    <source>
        <dbReference type="EMBL" id="XBO69913.1"/>
    </source>
</evidence>
<comment type="function">
    <text evidence="10">Activation of pyruvate formate-lyase under anaerobic conditions by generation of an organic free radical, using S-adenosylmethionine and reduced flavodoxin as cosubstrates to produce 5'-deoxy-adenosine.</text>
</comment>
<dbReference type="PIRSF" id="PIRSF000371">
    <property type="entry name" value="PFL_act_enz"/>
    <property type="match status" value="1"/>
</dbReference>
<dbReference type="GO" id="GO:0043365">
    <property type="term" value="F:[formate-C-acetyltransferase]-activating enzyme activity"/>
    <property type="evidence" value="ECO:0007669"/>
    <property type="project" value="UniProtKB-UniRule"/>
</dbReference>
<dbReference type="Pfam" id="PF04055">
    <property type="entry name" value="Radical_SAM"/>
    <property type="match status" value="1"/>
</dbReference>
<keyword evidence="8 10" id="KW-0408">Iron</keyword>
<comment type="catalytic activity">
    <reaction evidence="10">
        <text>glycyl-[formate C-acetyltransferase] + reduced [flavodoxin] + S-adenosyl-L-methionine = glycin-2-yl radical-[formate C-acetyltransferase] + semiquinone [flavodoxin] + 5'-deoxyadenosine + L-methionine + H(+)</text>
        <dbReference type="Rhea" id="RHEA:19225"/>
        <dbReference type="Rhea" id="RHEA-COMP:10622"/>
        <dbReference type="Rhea" id="RHEA-COMP:12190"/>
        <dbReference type="Rhea" id="RHEA-COMP:12191"/>
        <dbReference type="Rhea" id="RHEA-COMP:14480"/>
        <dbReference type="ChEBI" id="CHEBI:15378"/>
        <dbReference type="ChEBI" id="CHEBI:17319"/>
        <dbReference type="ChEBI" id="CHEBI:29947"/>
        <dbReference type="ChEBI" id="CHEBI:32722"/>
        <dbReference type="ChEBI" id="CHEBI:57618"/>
        <dbReference type="ChEBI" id="CHEBI:57844"/>
        <dbReference type="ChEBI" id="CHEBI:59789"/>
        <dbReference type="ChEBI" id="CHEBI:140311"/>
        <dbReference type="EC" id="1.97.1.4"/>
    </reaction>
</comment>
<dbReference type="EC" id="1.97.1.4" evidence="10"/>
<dbReference type="GO" id="GO:0005737">
    <property type="term" value="C:cytoplasm"/>
    <property type="evidence" value="ECO:0007669"/>
    <property type="project" value="UniProtKB-SubCell"/>
</dbReference>
<keyword evidence="4" id="KW-0119">Carbohydrate metabolism</keyword>
<accession>A0AAU7KG66</accession>
<keyword evidence="5 10" id="KW-0949">S-adenosyl-L-methionine</keyword>
<dbReference type="GO" id="GO:0006006">
    <property type="term" value="P:glucose metabolic process"/>
    <property type="evidence" value="ECO:0007669"/>
    <property type="project" value="UniProtKB-KW"/>
</dbReference>
<dbReference type="RefSeq" id="WP_348826860.1">
    <property type="nucleotide sequence ID" value="NZ_CP098827.1"/>
</dbReference>
<protein>
    <recommendedName>
        <fullName evidence="10">Pyruvate formate-lyase-activating enzyme</fullName>
        <ecNumber evidence="10">1.97.1.4</ecNumber>
    </recommendedName>
</protein>
<evidence type="ECO:0000256" key="6">
    <source>
        <dbReference type="ARBA" id="ARBA00022723"/>
    </source>
</evidence>
<dbReference type="SUPFAM" id="SSF102114">
    <property type="entry name" value="Radical SAM enzymes"/>
    <property type="match status" value="1"/>
</dbReference>
<dbReference type="PANTHER" id="PTHR30352:SF5">
    <property type="entry name" value="PYRUVATE FORMATE-LYASE 1-ACTIVATING ENZYME"/>
    <property type="match status" value="1"/>
</dbReference>
<dbReference type="PANTHER" id="PTHR30352">
    <property type="entry name" value="PYRUVATE FORMATE-LYASE-ACTIVATING ENZYME"/>
    <property type="match status" value="1"/>
</dbReference>
<dbReference type="InterPro" id="IPR013785">
    <property type="entry name" value="Aldolase_TIM"/>
</dbReference>
<evidence type="ECO:0000256" key="9">
    <source>
        <dbReference type="ARBA" id="ARBA00023014"/>
    </source>
</evidence>
<dbReference type="PROSITE" id="PS51918">
    <property type="entry name" value="RADICAL_SAM"/>
    <property type="match status" value="1"/>
</dbReference>
<evidence type="ECO:0000256" key="7">
    <source>
        <dbReference type="ARBA" id="ARBA00023002"/>
    </source>
</evidence>
<dbReference type="PROSITE" id="PS01087">
    <property type="entry name" value="RADICAL_ACTIVATING"/>
    <property type="match status" value="1"/>
</dbReference>
<evidence type="ECO:0000256" key="10">
    <source>
        <dbReference type="RuleBase" id="RU362053"/>
    </source>
</evidence>
<keyword evidence="7 10" id="KW-0560">Oxidoreductase</keyword>
<evidence type="ECO:0000256" key="4">
    <source>
        <dbReference type="ARBA" id="ARBA00022526"/>
    </source>
</evidence>
<keyword evidence="12" id="KW-0456">Lyase</keyword>
<comment type="similarity">
    <text evidence="2 10">Belongs to the organic radical-activating enzymes family.</text>
</comment>
<name>A0AAU7KG66_9GAMM</name>
<keyword evidence="3 10" id="KW-0004">4Fe-4S</keyword>
<sequence>MMITGRLHHLESCGAVDGPGIRFLVFLQGCVMRCQYCHNRDSWDRQGGREVTVDEILTEARTYLPFMRASGGGITCTGGEALLQPAFVRDLFQAAKAEGMHTCLDTNGYVCHYDEVLDELLAATDLVLLDLKHLDEGVHRELTGIPRRRPLAFARHLAAIGKPTWIRQVIVPGFTDSEASMHLLGEFVETMDNVERVELLPYHALGEYKWQELGEHYPLAGVAPPSGETMQRLVTIASRYHPEVIAG</sequence>
<gene>
    <name evidence="12" type="primary">pflA</name>
    <name evidence="12" type="ORF">NFG58_14975</name>
</gene>
<dbReference type="GO" id="GO:0046872">
    <property type="term" value="F:metal ion binding"/>
    <property type="evidence" value="ECO:0007669"/>
    <property type="project" value="UniProtKB-UniRule"/>
</dbReference>
<dbReference type="GO" id="GO:0016829">
    <property type="term" value="F:lyase activity"/>
    <property type="evidence" value="ECO:0007669"/>
    <property type="project" value="UniProtKB-KW"/>
</dbReference>
<dbReference type="CDD" id="cd01335">
    <property type="entry name" value="Radical_SAM"/>
    <property type="match status" value="1"/>
</dbReference>
<dbReference type="InterPro" id="IPR058240">
    <property type="entry name" value="rSAM_sf"/>
</dbReference>
<feature type="domain" description="Radical SAM core" evidence="11">
    <location>
        <begin position="16"/>
        <end position="239"/>
    </location>
</feature>
<dbReference type="SFLD" id="SFLDG01066">
    <property type="entry name" value="organic_radical-activating_enz"/>
    <property type="match status" value="1"/>
</dbReference>
<proteinExistence type="inferred from homology"/>